<evidence type="ECO:0000259" key="7">
    <source>
        <dbReference type="PROSITE" id="PS51790"/>
    </source>
</evidence>
<dbReference type="Proteomes" id="UP001363151">
    <property type="component" value="Unassembled WGS sequence"/>
</dbReference>
<comment type="catalytic activity">
    <reaction evidence="4 5">
        <text>L-methionyl-[protein] + [thioredoxin]-disulfide + H2O = L-methionyl-(R)-S-oxide-[protein] + [thioredoxin]-dithiol</text>
        <dbReference type="Rhea" id="RHEA:24164"/>
        <dbReference type="Rhea" id="RHEA-COMP:10698"/>
        <dbReference type="Rhea" id="RHEA-COMP:10700"/>
        <dbReference type="Rhea" id="RHEA-COMP:12313"/>
        <dbReference type="Rhea" id="RHEA-COMP:12314"/>
        <dbReference type="ChEBI" id="CHEBI:15377"/>
        <dbReference type="ChEBI" id="CHEBI:16044"/>
        <dbReference type="ChEBI" id="CHEBI:29950"/>
        <dbReference type="ChEBI" id="CHEBI:45764"/>
        <dbReference type="ChEBI" id="CHEBI:50058"/>
        <dbReference type="EC" id="1.8.4.12"/>
    </reaction>
</comment>
<dbReference type="Pfam" id="PF01641">
    <property type="entry name" value="SelR"/>
    <property type="match status" value="1"/>
</dbReference>
<evidence type="ECO:0000256" key="5">
    <source>
        <dbReference type="RuleBase" id="RU365044"/>
    </source>
</evidence>
<comment type="cofactor">
    <cofactor evidence="5">
        <name>Zn(2+)</name>
        <dbReference type="ChEBI" id="CHEBI:29105"/>
    </cofactor>
    <text evidence="5">Binds 1 zinc ion per subunit.</text>
</comment>
<dbReference type="PANTHER" id="PTHR10173:SF52">
    <property type="entry name" value="METHIONINE-R-SULFOXIDE REDUCTASE B1"/>
    <property type="match status" value="1"/>
</dbReference>
<evidence type="ECO:0000256" key="3">
    <source>
        <dbReference type="ARBA" id="ARBA00023002"/>
    </source>
</evidence>
<dbReference type="InterPro" id="IPR002579">
    <property type="entry name" value="Met_Sox_Rdtase_MsrB_dom"/>
</dbReference>
<dbReference type="SUPFAM" id="SSF51316">
    <property type="entry name" value="Mss4-like"/>
    <property type="match status" value="1"/>
</dbReference>
<keyword evidence="3 5" id="KW-0560">Oxidoreductase</keyword>
<feature type="signal peptide" evidence="5">
    <location>
        <begin position="1"/>
        <end position="20"/>
    </location>
</feature>
<protein>
    <recommendedName>
        <fullName evidence="2 5">Peptide-methionine (R)-S-oxide reductase</fullName>
        <ecNumber evidence="2 5">1.8.4.12</ecNumber>
    </recommendedName>
</protein>
<dbReference type="Gene3D" id="2.170.150.20">
    <property type="entry name" value="Peptide methionine sulfoxide reductase"/>
    <property type="match status" value="1"/>
</dbReference>
<evidence type="ECO:0000256" key="1">
    <source>
        <dbReference type="ARBA" id="ARBA00007174"/>
    </source>
</evidence>
<feature type="chain" id="PRO_5044991127" description="Peptide-methionine (R)-S-oxide reductase" evidence="5">
    <location>
        <begin position="21"/>
        <end position="247"/>
    </location>
</feature>
<dbReference type="NCBIfam" id="TIGR00357">
    <property type="entry name" value="peptide-methionine (R)-S-oxide reductase MsrB"/>
    <property type="match status" value="1"/>
</dbReference>
<evidence type="ECO:0000256" key="4">
    <source>
        <dbReference type="ARBA" id="ARBA00048488"/>
    </source>
</evidence>
<dbReference type="EMBL" id="JBBJCI010000202">
    <property type="protein sequence ID" value="KAK7241365.1"/>
    <property type="molecule type" value="Genomic_DNA"/>
</dbReference>
<organism evidence="8 9">
    <name type="scientific">Aureococcus anophagefferens</name>
    <name type="common">Harmful bloom alga</name>
    <dbReference type="NCBI Taxonomy" id="44056"/>
    <lineage>
        <taxon>Eukaryota</taxon>
        <taxon>Sar</taxon>
        <taxon>Stramenopiles</taxon>
        <taxon>Ochrophyta</taxon>
        <taxon>Pelagophyceae</taxon>
        <taxon>Pelagomonadales</taxon>
        <taxon>Pelagomonadaceae</taxon>
        <taxon>Aureococcus</taxon>
    </lineage>
</organism>
<proteinExistence type="inferred from homology"/>
<sequence>MARALHRCLLLSLVVRSSSFLNPAPRHATLRLRAAVDKRRSDEEWRATLSEDAYYVLRQEGTEPPRSSPLNDVTDPGTFLCKACGEPLFTTATKFDSGTGWPSFFDPVDGDAVELRADFKLVLPRTEVRCAACDGHLGHVFDDGPRPTGCRYCLNGVALNFVADADDADLAAAVVAREAAAAPVAKPLSTTLPSLAFNVALAGAFFASFAARSDELPADAPVLQQAFAFFPLAAGVFYAYQAAKTLR</sequence>
<keyword evidence="9" id="KW-1185">Reference proteome</keyword>
<name>A0ABR1FYL8_AURAN</name>
<keyword evidence="6" id="KW-0812">Transmembrane</keyword>
<keyword evidence="5" id="KW-0479">Metal-binding</keyword>
<evidence type="ECO:0000256" key="6">
    <source>
        <dbReference type="SAM" id="Phobius"/>
    </source>
</evidence>
<dbReference type="PANTHER" id="PTHR10173">
    <property type="entry name" value="METHIONINE SULFOXIDE REDUCTASE"/>
    <property type="match status" value="1"/>
</dbReference>
<dbReference type="PROSITE" id="PS51790">
    <property type="entry name" value="MSRB"/>
    <property type="match status" value="1"/>
</dbReference>
<evidence type="ECO:0000313" key="8">
    <source>
        <dbReference type="EMBL" id="KAK7241365.1"/>
    </source>
</evidence>
<comment type="caution">
    <text evidence="8">The sequence shown here is derived from an EMBL/GenBank/DDBJ whole genome shotgun (WGS) entry which is preliminary data.</text>
</comment>
<keyword evidence="5" id="KW-0732">Signal</keyword>
<reference evidence="8 9" key="1">
    <citation type="submission" date="2024-03" db="EMBL/GenBank/DDBJ databases">
        <title>Aureococcus anophagefferens CCMP1851 and Kratosvirus quantuckense: Draft genome of a second virus-susceptible host strain in the model system.</title>
        <authorList>
            <person name="Chase E."/>
            <person name="Truchon A.R."/>
            <person name="Schepens W."/>
            <person name="Wilhelm S.W."/>
        </authorList>
    </citation>
    <scope>NUCLEOTIDE SEQUENCE [LARGE SCALE GENOMIC DNA]</scope>
    <source>
        <strain evidence="8 9">CCMP1851</strain>
    </source>
</reference>
<keyword evidence="6" id="KW-1133">Transmembrane helix</keyword>
<feature type="transmembrane region" description="Helical" evidence="6">
    <location>
        <begin position="192"/>
        <end position="210"/>
    </location>
</feature>
<feature type="transmembrane region" description="Helical" evidence="6">
    <location>
        <begin position="222"/>
        <end position="240"/>
    </location>
</feature>
<keyword evidence="6" id="KW-0472">Membrane</keyword>
<evidence type="ECO:0000313" key="9">
    <source>
        <dbReference type="Proteomes" id="UP001363151"/>
    </source>
</evidence>
<comment type="similarity">
    <text evidence="1 5">Belongs to the MsrB Met sulfoxide reductase family.</text>
</comment>
<dbReference type="EC" id="1.8.4.12" evidence="2 5"/>
<keyword evidence="5" id="KW-0862">Zinc</keyword>
<dbReference type="InterPro" id="IPR028427">
    <property type="entry name" value="Met_Sox_Rdtase_MsrB"/>
</dbReference>
<gene>
    <name evidence="8" type="ORF">SO694_00059056</name>
</gene>
<feature type="domain" description="MsrB" evidence="7">
    <location>
        <begin position="42"/>
        <end position="164"/>
    </location>
</feature>
<dbReference type="InterPro" id="IPR011057">
    <property type="entry name" value="Mss4-like_sf"/>
</dbReference>
<accession>A0ABR1FYL8</accession>
<evidence type="ECO:0000256" key="2">
    <source>
        <dbReference type="ARBA" id="ARBA00012499"/>
    </source>
</evidence>